<reference evidence="1 2" key="1">
    <citation type="submission" date="2018-01" db="EMBL/GenBank/DDBJ databases">
        <title>Complete genome sequence of Flavivirga eckloniae ECD14 isolated from seaweed Ecklonia cava.</title>
        <authorList>
            <person name="Lee J.H."/>
            <person name="Baik K.S."/>
            <person name="Seong C.N."/>
        </authorList>
    </citation>
    <scope>NUCLEOTIDE SEQUENCE [LARGE SCALE GENOMIC DNA]</scope>
    <source>
        <strain evidence="1 2">ECD14</strain>
    </source>
</reference>
<accession>A0A2K9PV45</accession>
<dbReference type="KEGG" id="fek:C1H87_20415"/>
<keyword evidence="2" id="KW-1185">Reference proteome</keyword>
<organism evidence="1 2">
    <name type="scientific">Flavivirga eckloniae</name>
    <dbReference type="NCBI Taxonomy" id="1803846"/>
    <lineage>
        <taxon>Bacteria</taxon>
        <taxon>Pseudomonadati</taxon>
        <taxon>Bacteroidota</taxon>
        <taxon>Flavobacteriia</taxon>
        <taxon>Flavobacteriales</taxon>
        <taxon>Flavobacteriaceae</taxon>
        <taxon>Flavivirga</taxon>
    </lineage>
</organism>
<proteinExistence type="predicted"/>
<dbReference type="Proteomes" id="UP000235826">
    <property type="component" value="Chromosome"/>
</dbReference>
<name>A0A2K9PV45_9FLAO</name>
<protein>
    <submittedName>
        <fullName evidence="1">Uncharacterized protein</fullName>
    </submittedName>
</protein>
<dbReference type="AlphaFoldDB" id="A0A2K9PV45"/>
<evidence type="ECO:0000313" key="2">
    <source>
        <dbReference type="Proteomes" id="UP000235826"/>
    </source>
</evidence>
<sequence>MAGLHGLSHSDDKEHADPCVICDHIITNNLIPTITSDSPYTPIESVELVVSRDLITSYSFLGETILSKAQLFSRPPPSLI</sequence>
<evidence type="ECO:0000313" key="1">
    <source>
        <dbReference type="EMBL" id="AUP80945.1"/>
    </source>
</evidence>
<gene>
    <name evidence="1" type="ORF">C1H87_20415</name>
</gene>
<dbReference type="EMBL" id="CP025791">
    <property type="protein sequence ID" value="AUP80945.1"/>
    <property type="molecule type" value="Genomic_DNA"/>
</dbReference>